<evidence type="ECO:0000256" key="8">
    <source>
        <dbReference type="PROSITE-ProRule" id="PRU10061"/>
    </source>
</evidence>
<evidence type="ECO:0000256" key="3">
    <source>
        <dbReference type="ARBA" id="ARBA00022737"/>
    </source>
</evidence>
<accession>A0A4D6NVT3</accession>
<evidence type="ECO:0000256" key="7">
    <source>
        <dbReference type="ARBA" id="ARBA00023326"/>
    </source>
</evidence>
<dbReference type="InterPro" id="IPR031158">
    <property type="entry name" value="GH10_AS"/>
</dbReference>
<dbReference type="InterPro" id="IPR003305">
    <property type="entry name" value="CenC_carb-bd"/>
</dbReference>
<evidence type="ECO:0000313" key="10">
    <source>
        <dbReference type="EMBL" id="QCE16425.1"/>
    </source>
</evidence>
<sequence>MSSPPVLLDDENIIINPHFDDGLNNWSGRGCKIAVHDSVGDGKILPKSGKFFASATERTQSWNGIQQEITGRVQRKLAYEVTALVRIFGNNVTTSDVRTTLWVQAPDLREQYIGIANVQATDKDWVQMQGKFLLNGSPAKVVVYLEGPPPGTDILVNTLVIKHAPKTPPSTPPECEIAAFGVNIIENSNLGDGTNGWFPLGSCTLSVGSGSPRIIPSMARDSLGPHESLSGRYLLVTNRTQTWMGPAQMITEKLKLFLTYQVSAWVRVGSSSTGPQNVNVALSVDNQWVNGGQVEIADGRWHEIGGSFRIEKQASKVMVYIQGPASGVDLMIAGLQIFGVDRQARFKYLRRQTEKDDENIIINPHFDDGLNNWSGRGCKIAVHDSVGDGKILPKSGKFFASATERTQSWNGIQQEITGRVQRKLAYEVTALVRIFGNNVTTSDVRTTLWVQEQDLREQYIGIANVQATDKDWVQMQGKFLLNGSPSKVVVYLEGPSPGTDILVNNLVVKHAAKTPPSTPPDCEIAAFGVNIIENSNLDDGTNGWFPLGSCTLSVGSGSPRIIPSMARESLGPHESLSGHYIHVTNRTQIWMGPTQIITEKLKLFLTYQVSAWVRIGSGSNGPQNVNVALNVDNQWVNVGQVEIADGRWHEIGGSFRIEKQASKVMVSIQGPASGVDLMIAGLQIFAVDRQARFKYLRRQTEKIRKRDITLKFSGLDSIGNLGTLVRVRQIQNDFPIGTCISRSNIDNEDFVDFFVKHFNWAVFGNELKWFWTEPQQGKLNYKDADEMLDLCQKNKIDTRGHCIFWEVDSTVQQWIKSLNKTDLMKAVQNRMNDLLTRYNGKFRHYDVNNEMLHGSFYQDKLGKDIRANMFKTAHQLDPSATLFVNDYHVEDGCDTRSSPEKYIQHILDLQQQGAPVGGIGIQGHIDSPVGPIVCSALDKLGTLGIPIWFTELDVSSINEYVRADDLEVMLREAMAHAAIDGVMLWGFWELFMSRENSHLVSAEGELNEAGKRFLTLKQEWLSHSHGYADAQGEFSFRGFSGTYNVEVVTLAKKVSKTFVVDKDSPVGPIVCSALDKLGTLGIPIWFTELDVSSINEYVRADDLEVMLREAMAHAAIDGVMLWGFWELFMSRENSHLVSAEGELNEAGKRFLTLKQEWLSHSHGYADAQGEFSFRGFSGTYNVEVVTLAKKVSKTFVVDKGDSSIVVSIDL</sequence>
<keyword evidence="3" id="KW-0677">Repeat</keyword>
<dbReference type="InterPro" id="IPR008979">
    <property type="entry name" value="Galactose-bd-like_sf"/>
</dbReference>
<dbReference type="SUPFAM" id="SSF49785">
    <property type="entry name" value="Galactose-binding domain-like"/>
    <property type="match status" value="4"/>
</dbReference>
<keyword evidence="2" id="KW-0858">Xylan degradation</keyword>
<proteinExistence type="inferred from homology"/>
<dbReference type="Gene3D" id="2.60.120.260">
    <property type="entry name" value="Galactose-binding domain-like"/>
    <property type="match status" value="4"/>
</dbReference>
<keyword evidence="4" id="KW-0378">Hydrolase</keyword>
<evidence type="ECO:0000313" key="11">
    <source>
        <dbReference type="Proteomes" id="UP000501690"/>
    </source>
</evidence>
<dbReference type="Pfam" id="PF00331">
    <property type="entry name" value="Glyco_hydro_10"/>
    <property type="match status" value="1"/>
</dbReference>
<evidence type="ECO:0000256" key="1">
    <source>
        <dbReference type="ARBA" id="ARBA00007495"/>
    </source>
</evidence>
<dbReference type="FunFam" id="2.60.120.260:FF:000103">
    <property type="entry name" value="Glycosyl hydrolase family 10 protein"/>
    <property type="match status" value="2"/>
</dbReference>
<keyword evidence="11" id="KW-1185">Reference proteome</keyword>
<organism evidence="10 11">
    <name type="scientific">Vigna unguiculata</name>
    <name type="common">Cowpea</name>
    <dbReference type="NCBI Taxonomy" id="3917"/>
    <lineage>
        <taxon>Eukaryota</taxon>
        <taxon>Viridiplantae</taxon>
        <taxon>Streptophyta</taxon>
        <taxon>Embryophyta</taxon>
        <taxon>Tracheophyta</taxon>
        <taxon>Spermatophyta</taxon>
        <taxon>Magnoliopsida</taxon>
        <taxon>eudicotyledons</taxon>
        <taxon>Gunneridae</taxon>
        <taxon>Pentapetalae</taxon>
        <taxon>rosids</taxon>
        <taxon>fabids</taxon>
        <taxon>Fabales</taxon>
        <taxon>Fabaceae</taxon>
        <taxon>Papilionoideae</taxon>
        <taxon>50 kb inversion clade</taxon>
        <taxon>NPAAA clade</taxon>
        <taxon>indigoferoid/millettioid clade</taxon>
        <taxon>Phaseoleae</taxon>
        <taxon>Vigna</taxon>
    </lineage>
</organism>
<dbReference type="InterPro" id="IPR017853">
    <property type="entry name" value="GH"/>
</dbReference>
<dbReference type="PANTHER" id="PTHR31490:SF46">
    <property type="entry name" value="ENDO-1,4-BETA-XYLANASE A-LIKE PROTEIN"/>
    <property type="match status" value="1"/>
</dbReference>
<evidence type="ECO:0000256" key="6">
    <source>
        <dbReference type="ARBA" id="ARBA00023295"/>
    </source>
</evidence>
<keyword evidence="5" id="KW-0119">Carbohydrate metabolism</keyword>
<evidence type="ECO:0000259" key="9">
    <source>
        <dbReference type="PROSITE" id="PS51760"/>
    </source>
</evidence>
<reference evidence="10 11" key="1">
    <citation type="submission" date="2019-04" db="EMBL/GenBank/DDBJ databases">
        <title>An improved genome assembly and genetic linkage map for asparagus bean, Vigna unguiculata ssp. sesquipedialis.</title>
        <authorList>
            <person name="Xia Q."/>
            <person name="Zhang R."/>
            <person name="Dong Y."/>
        </authorList>
    </citation>
    <scope>NUCLEOTIDE SEQUENCE [LARGE SCALE GENOMIC DNA]</scope>
    <source>
        <tissue evidence="10">Leaf</tissue>
    </source>
</reference>
<dbReference type="Gene3D" id="3.20.20.80">
    <property type="entry name" value="Glycosidases"/>
    <property type="match status" value="2"/>
</dbReference>
<evidence type="ECO:0000256" key="5">
    <source>
        <dbReference type="ARBA" id="ARBA00023277"/>
    </source>
</evidence>
<dbReference type="InterPro" id="IPR001000">
    <property type="entry name" value="GH10_dom"/>
</dbReference>
<dbReference type="SUPFAM" id="SSF51445">
    <property type="entry name" value="(Trans)glycosidases"/>
    <property type="match status" value="2"/>
</dbReference>
<keyword evidence="7" id="KW-0624">Polysaccharide degradation</keyword>
<feature type="active site" description="Nucleophile" evidence="8">
    <location>
        <position position="1088"/>
    </location>
</feature>
<gene>
    <name evidence="10" type="ORF">DEO72_LG11g3440</name>
</gene>
<comment type="similarity">
    <text evidence="1">Belongs to the glycosyl hydrolase 10 (cellulase F) family.</text>
</comment>
<dbReference type="FunFam" id="3.20.20.80:FF:000104">
    <property type="entry name" value="Endo-1,4-beta-xylanase A"/>
    <property type="match status" value="1"/>
</dbReference>
<evidence type="ECO:0000256" key="2">
    <source>
        <dbReference type="ARBA" id="ARBA00022651"/>
    </source>
</evidence>
<dbReference type="PROSITE" id="PS00591">
    <property type="entry name" value="GH10_1"/>
    <property type="match status" value="2"/>
</dbReference>
<dbReference type="Proteomes" id="UP000501690">
    <property type="component" value="Linkage Group LG11"/>
</dbReference>
<dbReference type="GO" id="GO:0031176">
    <property type="term" value="F:endo-1,4-beta-xylanase activity"/>
    <property type="evidence" value="ECO:0007669"/>
    <property type="project" value="UniProtKB-ARBA"/>
</dbReference>
<dbReference type="SMART" id="SM00633">
    <property type="entry name" value="Glyco_10"/>
    <property type="match status" value="1"/>
</dbReference>
<dbReference type="EMBL" id="CP039355">
    <property type="protein sequence ID" value="QCE16425.1"/>
    <property type="molecule type" value="Genomic_DNA"/>
</dbReference>
<feature type="domain" description="GH10" evidence="9">
    <location>
        <begin position="721"/>
        <end position="1016"/>
    </location>
</feature>
<dbReference type="Pfam" id="PF02018">
    <property type="entry name" value="CBM_4_9"/>
    <property type="match status" value="4"/>
</dbReference>
<dbReference type="AlphaFoldDB" id="A0A4D6NVT3"/>
<dbReference type="InterPro" id="IPR044846">
    <property type="entry name" value="GH10"/>
</dbReference>
<feature type="active site" description="Nucleophile" evidence="8">
    <location>
        <position position="951"/>
    </location>
</feature>
<protein>
    <submittedName>
        <fullName evidence="10">Endo-1</fullName>
    </submittedName>
</protein>
<evidence type="ECO:0000256" key="4">
    <source>
        <dbReference type="ARBA" id="ARBA00022801"/>
    </source>
</evidence>
<dbReference type="PANTHER" id="PTHR31490">
    <property type="entry name" value="GLYCOSYL HYDROLASE"/>
    <property type="match status" value="1"/>
</dbReference>
<dbReference type="GO" id="GO:0045493">
    <property type="term" value="P:xylan catabolic process"/>
    <property type="evidence" value="ECO:0007669"/>
    <property type="project" value="UniProtKB-KW"/>
</dbReference>
<dbReference type="PROSITE" id="PS51760">
    <property type="entry name" value="GH10_2"/>
    <property type="match status" value="1"/>
</dbReference>
<name>A0A4D6NVT3_VIGUN</name>
<keyword evidence="6" id="KW-0326">Glycosidase</keyword>